<dbReference type="InterPro" id="IPR016071">
    <property type="entry name" value="Staphylococal_nuclease_OB-fold"/>
</dbReference>
<gene>
    <name evidence="3" type="ORF">AX760_05565</name>
</gene>
<feature type="transmembrane region" description="Helical" evidence="1">
    <location>
        <begin position="20"/>
        <end position="38"/>
    </location>
</feature>
<dbReference type="PANTHER" id="PTHR12302">
    <property type="entry name" value="EBNA2 BINDING PROTEIN P100"/>
    <property type="match status" value="1"/>
</dbReference>
<dbReference type="Gene3D" id="2.40.50.90">
    <property type="match status" value="1"/>
</dbReference>
<evidence type="ECO:0000313" key="4">
    <source>
        <dbReference type="Proteomes" id="UP000182661"/>
    </source>
</evidence>
<dbReference type="Proteomes" id="UP000182661">
    <property type="component" value="Unassembled WGS sequence"/>
</dbReference>
<dbReference type="EMBL" id="LSRP01000107">
    <property type="protein sequence ID" value="OJF93464.1"/>
    <property type="molecule type" value="Genomic_DNA"/>
</dbReference>
<feature type="domain" description="TNase-like" evidence="2">
    <location>
        <begin position="50"/>
        <end position="161"/>
    </location>
</feature>
<evidence type="ECO:0000313" key="3">
    <source>
        <dbReference type="EMBL" id="OJF93464.1"/>
    </source>
</evidence>
<dbReference type="SMART" id="SM00318">
    <property type="entry name" value="SNc"/>
    <property type="match status" value="1"/>
</dbReference>
<dbReference type="AlphaFoldDB" id="A0A657LP28"/>
<protein>
    <recommendedName>
        <fullName evidence="2">TNase-like domain-containing protein</fullName>
    </recommendedName>
</protein>
<comment type="caution">
    <text evidence="3">The sequence shown here is derived from an EMBL/GenBank/DDBJ whole genome shotgun (WGS) entry which is preliminary data.</text>
</comment>
<evidence type="ECO:0000256" key="1">
    <source>
        <dbReference type="SAM" id="Phobius"/>
    </source>
</evidence>
<dbReference type="InterPro" id="IPR035437">
    <property type="entry name" value="SNase_OB-fold_sf"/>
</dbReference>
<dbReference type="PANTHER" id="PTHR12302:SF26">
    <property type="entry name" value="BLR1266 PROTEIN"/>
    <property type="match status" value="1"/>
</dbReference>
<keyword evidence="1" id="KW-0812">Transmembrane</keyword>
<dbReference type="Pfam" id="PF00565">
    <property type="entry name" value="SNase"/>
    <property type="match status" value="1"/>
</dbReference>
<sequence>MSQQAREGETMGLARRLRDLLLCIFFFLFIGLIVVRMAETTEGKVEGEARVVDGDTLVVSDMRVRLIGMDAPELAQTCLRAAGPWRCGSVARDRLLEMVGAGDVQCRLRGEDRYGRSLGRCTVGPLDLGATMVREGQAVAFGDYEPEEEAARRQKRGLWSGTFDRPRIWRQTHGGMSEAPHISADWMTRLWSRIGHEGD</sequence>
<reference evidence="3 4" key="1">
    <citation type="submission" date="2016-02" db="EMBL/GenBank/DDBJ databases">
        <title>Genome sequencing of a beta-galactosidase producing bacteria Rhizobium sp. 59.</title>
        <authorList>
            <person name="Wang D."/>
            <person name="Kot W."/>
            <person name="Qin Y."/>
            <person name="Hansen L."/>
            <person name="Naqvi K."/>
            <person name="Rensing C."/>
        </authorList>
    </citation>
    <scope>NUCLEOTIDE SEQUENCE [LARGE SCALE GENOMIC DNA]</scope>
    <source>
        <strain evidence="3 4">59</strain>
    </source>
</reference>
<name>A0A657LP28_9HYPH</name>
<dbReference type="SUPFAM" id="SSF50199">
    <property type="entry name" value="Staphylococcal nuclease"/>
    <property type="match status" value="1"/>
</dbReference>
<dbReference type="PROSITE" id="PS50830">
    <property type="entry name" value="TNASE_3"/>
    <property type="match status" value="1"/>
</dbReference>
<proteinExistence type="predicted"/>
<keyword evidence="4" id="KW-1185">Reference proteome</keyword>
<keyword evidence="1" id="KW-0472">Membrane</keyword>
<accession>A0A657LP28</accession>
<keyword evidence="1" id="KW-1133">Transmembrane helix</keyword>
<evidence type="ECO:0000259" key="2">
    <source>
        <dbReference type="PROSITE" id="PS50830"/>
    </source>
</evidence>
<organism evidence="3 4">
    <name type="scientific">Pararhizobium antarcticum</name>
    <dbReference type="NCBI Taxonomy" id="1798805"/>
    <lineage>
        <taxon>Bacteria</taxon>
        <taxon>Pseudomonadati</taxon>
        <taxon>Pseudomonadota</taxon>
        <taxon>Alphaproteobacteria</taxon>
        <taxon>Hyphomicrobiales</taxon>
        <taxon>Rhizobiaceae</taxon>
        <taxon>Rhizobium/Agrobacterium group</taxon>
        <taxon>Pararhizobium</taxon>
    </lineage>
</organism>